<dbReference type="EMBL" id="BMTD01000003">
    <property type="protein sequence ID" value="GGU85830.1"/>
    <property type="molecule type" value="Genomic_DNA"/>
</dbReference>
<organism evidence="1 2">
    <name type="scientific">Streptomyces filipinensis</name>
    <dbReference type="NCBI Taxonomy" id="66887"/>
    <lineage>
        <taxon>Bacteria</taxon>
        <taxon>Bacillati</taxon>
        <taxon>Actinomycetota</taxon>
        <taxon>Actinomycetes</taxon>
        <taxon>Kitasatosporales</taxon>
        <taxon>Streptomycetaceae</taxon>
        <taxon>Streptomyces</taxon>
    </lineage>
</organism>
<proteinExistence type="predicted"/>
<gene>
    <name evidence="1" type="ORF">GCM10010260_18320</name>
</gene>
<sequence length="131" mass="14132">MDPGPGHERLGELCRRLLATPAELAADEAMRQLVDRILAEVRGGRPPGELEDAFDELEDLLLAAGHSAGLGSYRTTPGSYQRLPGAGHGHPPLYVLACPLGHCARVEAPDAGRTPRCLVFDRPLREIPLRP</sequence>
<evidence type="ECO:0000313" key="1">
    <source>
        <dbReference type="EMBL" id="GGU85830.1"/>
    </source>
</evidence>
<comment type="caution">
    <text evidence="1">The sequence shown here is derived from an EMBL/GenBank/DDBJ whole genome shotgun (WGS) entry which is preliminary data.</text>
</comment>
<reference evidence="1" key="2">
    <citation type="submission" date="2020-09" db="EMBL/GenBank/DDBJ databases">
        <authorList>
            <person name="Sun Q."/>
            <person name="Ohkuma M."/>
        </authorList>
    </citation>
    <scope>NUCLEOTIDE SEQUENCE</scope>
    <source>
        <strain evidence="1">JCM 4369</strain>
    </source>
</reference>
<protein>
    <submittedName>
        <fullName evidence="1">Uncharacterized protein</fullName>
    </submittedName>
</protein>
<accession>A0A918I7Q8</accession>
<name>A0A918I7Q8_9ACTN</name>
<keyword evidence="2" id="KW-1185">Reference proteome</keyword>
<dbReference type="Proteomes" id="UP000618795">
    <property type="component" value="Unassembled WGS sequence"/>
</dbReference>
<evidence type="ECO:0000313" key="2">
    <source>
        <dbReference type="Proteomes" id="UP000618795"/>
    </source>
</evidence>
<reference evidence="1" key="1">
    <citation type="journal article" date="2014" name="Int. J. Syst. Evol. Microbiol.">
        <title>Complete genome sequence of Corynebacterium casei LMG S-19264T (=DSM 44701T), isolated from a smear-ripened cheese.</title>
        <authorList>
            <consortium name="US DOE Joint Genome Institute (JGI-PGF)"/>
            <person name="Walter F."/>
            <person name="Albersmeier A."/>
            <person name="Kalinowski J."/>
            <person name="Ruckert C."/>
        </authorList>
    </citation>
    <scope>NUCLEOTIDE SEQUENCE</scope>
    <source>
        <strain evidence="1">JCM 4369</strain>
    </source>
</reference>
<dbReference type="AlphaFoldDB" id="A0A918I7Q8"/>
<dbReference type="RefSeq" id="WP_191872330.1">
    <property type="nucleotide sequence ID" value="NZ_BMTD01000003.1"/>
</dbReference>